<reference evidence="2" key="2">
    <citation type="journal article" date="2022" name="Syst. Appl. Microbiol.">
        <title>Physiological and genomic characterisation of Luteimonas fraxinea sp. nov., a bacterial species associated with trees tolerant to ash dieback.</title>
        <authorList>
            <person name="Ulrich K."/>
            <person name="Becker R."/>
            <person name="Behrendt U."/>
            <person name="Kube M."/>
            <person name="Schneck V."/>
            <person name="Ulrich A."/>
        </authorList>
    </citation>
    <scope>NUCLEOTIDE SEQUENCE</scope>
    <source>
        <strain evidence="2">A1P009</strain>
    </source>
</reference>
<keyword evidence="3" id="KW-1185">Reference proteome</keyword>
<dbReference type="EMBL" id="JAJQKU010000002">
    <property type="protein sequence ID" value="MCD9096842.1"/>
    <property type="molecule type" value="Genomic_DNA"/>
</dbReference>
<name>A0ABS8UD91_9GAMM</name>
<evidence type="ECO:0000313" key="3">
    <source>
        <dbReference type="Proteomes" id="UP001430360"/>
    </source>
</evidence>
<reference evidence="2" key="1">
    <citation type="submission" date="2021-12" db="EMBL/GenBank/DDBJ databases">
        <authorList>
            <person name="Ulrich A."/>
        </authorList>
    </citation>
    <scope>NUCLEOTIDE SEQUENCE</scope>
    <source>
        <strain evidence="2">A1P009</strain>
    </source>
</reference>
<organism evidence="2 3">
    <name type="scientific">Luteimonas fraxinea</name>
    <dbReference type="NCBI Taxonomy" id="2901869"/>
    <lineage>
        <taxon>Bacteria</taxon>
        <taxon>Pseudomonadati</taxon>
        <taxon>Pseudomonadota</taxon>
        <taxon>Gammaproteobacteria</taxon>
        <taxon>Lysobacterales</taxon>
        <taxon>Lysobacteraceae</taxon>
        <taxon>Luteimonas</taxon>
    </lineage>
</organism>
<proteinExistence type="predicted"/>
<feature type="signal peptide" evidence="1">
    <location>
        <begin position="1"/>
        <end position="22"/>
    </location>
</feature>
<accession>A0ABS8UD91</accession>
<gene>
    <name evidence="2" type="ORF">LTT95_07780</name>
</gene>
<evidence type="ECO:0000256" key="1">
    <source>
        <dbReference type="SAM" id="SignalP"/>
    </source>
</evidence>
<comment type="caution">
    <text evidence="2">The sequence shown here is derived from an EMBL/GenBank/DDBJ whole genome shotgun (WGS) entry which is preliminary data.</text>
</comment>
<dbReference type="Proteomes" id="UP001430360">
    <property type="component" value="Unassembled WGS sequence"/>
</dbReference>
<feature type="chain" id="PRO_5046151819" evidence="1">
    <location>
        <begin position="23"/>
        <end position="289"/>
    </location>
</feature>
<dbReference type="Pfam" id="PF01650">
    <property type="entry name" value="Peptidase_C13"/>
    <property type="match status" value="1"/>
</dbReference>
<dbReference type="Gene3D" id="3.40.50.1460">
    <property type="match status" value="1"/>
</dbReference>
<dbReference type="RefSeq" id="WP_232135756.1">
    <property type="nucleotide sequence ID" value="NZ_CP089507.1"/>
</dbReference>
<keyword evidence="1" id="KW-0732">Signal</keyword>
<sequence length="289" mass="30607">MLRHWIQTTALLCLLVCAPLQATEPLATRDQALIDAAVAAMPYGAGDAPALYVVGVAGDAAEDVFRNEVRFLAERVAPRLGADARALALVNHIDSLKGAGTPLATESNLQHALAALGAHMDRERDVLLLYLTMHGSPDHALGLALPDGSEDTITPDALRAALDASGIVNRVVVISACYSGGFVPALKDPDTLVLTAARPDRPSFGCGSESTITFFGHAWLLDGLNADRDFANAYRSAARAIKQRERKLGYERSGPQIAAGARIGETLSRWQATLPAEPPPAVYPYPIAP</sequence>
<protein>
    <submittedName>
        <fullName evidence="2">C13 family peptidase</fullName>
    </submittedName>
</protein>
<dbReference type="InterPro" id="IPR001096">
    <property type="entry name" value="Peptidase_C13"/>
</dbReference>
<evidence type="ECO:0000313" key="2">
    <source>
        <dbReference type="EMBL" id="MCD9096842.1"/>
    </source>
</evidence>